<protein>
    <submittedName>
        <fullName evidence="2">Alpha-amylase</fullName>
    </submittedName>
</protein>
<evidence type="ECO:0000259" key="1">
    <source>
        <dbReference type="SMART" id="SM00642"/>
    </source>
</evidence>
<dbReference type="RefSeq" id="WP_235292568.1">
    <property type="nucleotide sequence ID" value="NZ_BSOH01000001.1"/>
</dbReference>
<dbReference type="InterPro" id="IPR045857">
    <property type="entry name" value="O16G_dom_2"/>
</dbReference>
<feature type="domain" description="Glycosyl hydrolase family 13 catalytic" evidence="1">
    <location>
        <begin position="9"/>
        <end position="351"/>
    </location>
</feature>
<accession>A0AA37SKR2</accession>
<gene>
    <name evidence="2" type="ORF">GCM10007940_02850</name>
</gene>
<keyword evidence="3" id="KW-1185">Reference proteome</keyword>
<evidence type="ECO:0000313" key="3">
    <source>
        <dbReference type="Proteomes" id="UP001156666"/>
    </source>
</evidence>
<dbReference type="AlphaFoldDB" id="A0AA37SKR2"/>
<dbReference type="SUPFAM" id="SSF51445">
    <property type="entry name" value="(Trans)glycosidases"/>
    <property type="match status" value="1"/>
</dbReference>
<dbReference type="Gene3D" id="3.20.20.80">
    <property type="entry name" value="Glycosidases"/>
    <property type="match status" value="1"/>
</dbReference>
<dbReference type="SMART" id="SM00642">
    <property type="entry name" value="Aamy"/>
    <property type="match status" value="1"/>
</dbReference>
<dbReference type="Proteomes" id="UP001156666">
    <property type="component" value="Unassembled WGS sequence"/>
</dbReference>
<proteinExistence type="predicted"/>
<comment type="caution">
    <text evidence="2">The sequence shown here is derived from an EMBL/GenBank/DDBJ whole genome shotgun (WGS) entry which is preliminary data.</text>
</comment>
<name>A0AA37SKR2_9BACT</name>
<dbReference type="EMBL" id="BSOH01000001">
    <property type="protein sequence ID" value="GLR15670.1"/>
    <property type="molecule type" value="Genomic_DNA"/>
</dbReference>
<dbReference type="PANTHER" id="PTHR10357">
    <property type="entry name" value="ALPHA-AMYLASE FAMILY MEMBER"/>
    <property type="match status" value="1"/>
</dbReference>
<dbReference type="SUPFAM" id="SSF51011">
    <property type="entry name" value="Glycosyl hydrolase domain"/>
    <property type="match status" value="1"/>
</dbReference>
<reference evidence="2" key="2">
    <citation type="submission" date="2023-01" db="EMBL/GenBank/DDBJ databases">
        <title>Draft genome sequence of Portibacter lacus strain NBRC 108769.</title>
        <authorList>
            <person name="Sun Q."/>
            <person name="Mori K."/>
        </authorList>
    </citation>
    <scope>NUCLEOTIDE SEQUENCE</scope>
    <source>
        <strain evidence="2">NBRC 108769</strain>
    </source>
</reference>
<dbReference type="Gene3D" id="3.90.400.10">
    <property type="entry name" value="Oligo-1,6-glucosidase, Domain 2"/>
    <property type="match status" value="1"/>
</dbReference>
<sequence length="501" mass="58100">MKKDEIFYHVFQRSFYDANGDGHGDLQGLRSKLDYIEELGVTSILLLPLYDSSFYHNYFANDFRKIDPVYGTFDDYIELIDDIHRRGMKLYLDMEVQYVAEDHLWFKDSYGNPASIYSQHIIYNDDQNTKPESIIFNLTSIHSYDGTEKKVACLNILNPPTQELIYKEFEFWTDPYGDGSLRSGVDGFRLDHMMDDLDDKGTITHVYSKLWKPLIDKVKSINPAVKFIGEQADWDSHGSKGFTEANVDYMFAFPLKFAISNQHKGDIEWAQLKGIEITPEDKMQIIMIENHDTNRYATDVASHPGRLRTGAALNILLKGIPAIYYGQELGMKGAGGFQAYGVSDGNDIPRREALPWWAKVEGPGICLWYKETGPWWDDSNLSDYDGISVEEQLLDPNSLLNFYKEIIKIRNQHEAFQNGEIVFLDNENDYVISYIRFFKEDYFLVNISLSDEKQLINIGQFNIKESIFSYPYKEENPSILQPFSIQIYSLFNEKKEYDIEH</sequence>
<reference evidence="2" key="1">
    <citation type="journal article" date="2014" name="Int. J. Syst. Evol. Microbiol.">
        <title>Complete genome sequence of Corynebacterium casei LMG S-19264T (=DSM 44701T), isolated from a smear-ripened cheese.</title>
        <authorList>
            <consortium name="US DOE Joint Genome Institute (JGI-PGF)"/>
            <person name="Walter F."/>
            <person name="Albersmeier A."/>
            <person name="Kalinowski J."/>
            <person name="Ruckert C."/>
        </authorList>
    </citation>
    <scope>NUCLEOTIDE SEQUENCE</scope>
    <source>
        <strain evidence="2">NBRC 108769</strain>
    </source>
</reference>
<dbReference type="InterPro" id="IPR006047">
    <property type="entry name" value="GH13_cat_dom"/>
</dbReference>
<dbReference type="GO" id="GO:0005975">
    <property type="term" value="P:carbohydrate metabolic process"/>
    <property type="evidence" value="ECO:0007669"/>
    <property type="project" value="InterPro"/>
</dbReference>
<evidence type="ECO:0000313" key="2">
    <source>
        <dbReference type="EMBL" id="GLR15670.1"/>
    </source>
</evidence>
<dbReference type="InterPro" id="IPR017853">
    <property type="entry name" value="GH"/>
</dbReference>
<organism evidence="2 3">
    <name type="scientific">Portibacter lacus</name>
    <dbReference type="NCBI Taxonomy" id="1099794"/>
    <lineage>
        <taxon>Bacteria</taxon>
        <taxon>Pseudomonadati</taxon>
        <taxon>Bacteroidota</taxon>
        <taxon>Saprospiria</taxon>
        <taxon>Saprospirales</taxon>
        <taxon>Haliscomenobacteraceae</taxon>
        <taxon>Portibacter</taxon>
    </lineage>
</organism>
<dbReference type="Pfam" id="PF00128">
    <property type="entry name" value="Alpha-amylase"/>
    <property type="match status" value="1"/>
</dbReference>